<proteinExistence type="predicted"/>
<gene>
    <name evidence="2" type="ORF">M0R45_015621</name>
</gene>
<evidence type="ECO:0000313" key="3">
    <source>
        <dbReference type="Proteomes" id="UP001457282"/>
    </source>
</evidence>
<dbReference type="Proteomes" id="UP001457282">
    <property type="component" value="Unassembled WGS sequence"/>
</dbReference>
<reference evidence="2 3" key="1">
    <citation type="journal article" date="2023" name="G3 (Bethesda)">
        <title>A chromosome-length genome assembly and annotation of blackberry (Rubus argutus, cv. 'Hillquist').</title>
        <authorList>
            <person name="Bruna T."/>
            <person name="Aryal R."/>
            <person name="Dudchenko O."/>
            <person name="Sargent D.J."/>
            <person name="Mead D."/>
            <person name="Buti M."/>
            <person name="Cavallini A."/>
            <person name="Hytonen T."/>
            <person name="Andres J."/>
            <person name="Pham M."/>
            <person name="Weisz D."/>
            <person name="Mascagni F."/>
            <person name="Usai G."/>
            <person name="Natali L."/>
            <person name="Bassil N."/>
            <person name="Fernandez G.E."/>
            <person name="Lomsadze A."/>
            <person name="Armour M."/>
            <person name="Olukolu B."/>
            <person name="Poorten T."/>
            <person name="Britton C."/>
            <person name="Davik J."/>
            <person name="Ashrafi H."/>
            <person name="Aiden E.L."/>
            <person name="Borodovsky M."/>
            <person name="Worthington M."/>
        </authorList>
    </citation>
    <scope>NUCLEOTIDE SEQUENCE [LARGE SCALE GENOMIC DNA]</scope>
    <source>
        <strain evidence="2">PI 553951</strain>
    </source>
</reference>
<comment type="caution">
    <text evidence="2">The sequence shown here is derived from an EMBL/GenBank/DDBJ whole genome shotgun (WGS) entry which is preliminary data.</text>
</comment>
<feature type="compositionally biased region" description="Basic residues" evidence="1">
    <location>
        <begin position="41"/>
        <end position="59"/>
    </location>
</feature>
<feature type="region of interest" description="Disordered" evidence="1">
    <location>
        <begin position="1"/>
        <end position="26"/>
    </location>
</feature>
<accession>A0AAW1XSK9</accession>
<feature type="region of interest" description="Disordered" evidence="1">
    <location>
        <begin position="41"/>
        <end position="62"/>
    </location>
</feature>
<feature type="compositionally biased region" description="Low complexity" evidence="1">
    <location>
        <begin position="8"/>
        <end position="26"/>
    </location>
</feature>
<dbReference type="AlphaFoldDB" id="A0AAW1XSK9"/>
<evidence type="ECO:0000256" key="1">
    <source>
        <dbReference type="SAM" id="MobiDB-lite"/>
    </source>
</evidence>
<keyword evidence="3" id="KW-1185">Reference proteome</keyword>
<dbReference type="EMBL" id="JBEDUW010000003">
    <property type="protein sequence ID" value="KAK9938910.1"/>
    <property type="molecule type" value="Genomic_DNA"/>
</dbReference>
<organism evidence="2 3">
    <name type="scientific">Rubus argutus</name>
    <name type="common">Southern blackberry</name>
    <dbReference type="NCBI Taxonomy" id="59490"/>
    <lineage>
        <taxon>Eukaryota</taxon>
        <taxon>Viridiplantae</taxon>
        <taxon>Streptophyta</taxon>
        <taxon>Embryophyta</taxon>
        <taxon>Tracheophyta</taxon>
        <taxon>Spermatophyta</taxon>
        <taxon>Magnoliopsida</taxon>
        <taxon>eudicotyledons</taxon>
        <taxon>Gunneridae</taxon>
        <taxon>Pentapetalae</taxon>
        <taxon>rosids</taxon>
        <taxon>fabids</taxon>
        <taxon>Rosales</taxon>
        <taxon>Rosaceae</taxon>
        <taxon>Rosoideae</taxon>
        <taxon>Rosoideae incertae sedis</taxon>
        <taxon>Rubus</taxon>
    </lineage>
</organism>
<protein>
    <submittedName>
        <fullName evidence="2">Uncharacterized protein</fullName>
    </submittedName>
</protein>
<name>A0AAW1XSK9_RUBAR</name>
<sequence>MPRCNAVSNPQQPEQPSSLLPSSSPNPAKLLPCSAYAISSRPRRRVTLRRSQKPNRRRAQLTPYSPSLFLFCCKEKQKN</sequence>
<evidence type="ECO:0000313" key="2">
    <source>
        <dbReference type="EMBL" id="KAK9938910.1"/>
    </source>
</evidence>